<feature type="region of interest" description="Disordered" evidence="2">
    <location>
        <begin position="518"/>
        <end position="545"/>
    </location>
</feature>
<dbReference type="InParanoid" id="A0A0D2ADL8"/>
<feature type="region of interest" description="Disordered" evidence="2">
    <location>
        <begin position="272"/>
        <end position="320"/>
    </location>
</feature>
<dbReference type="CDD" id="cd00067">
    <property type="entry name" value="GAL4"/>
    <property type="match status" value="1"/>
</dbReference>
<feature type="region of interest" description="Disordered" evidence="2">
    <location>
        <begin position="596"/>
        <end position="693"/>
    </location>
</feature>
<dbReference type="Proteomes" id="UP000053259">
    <property type="component" value="Unassembled WGS sequence"/>
</dbReference>
<dbReference type="STRING" id="253628.A0A0D2ADL8"/>
<sequence length="693" mass="74497">MNAAAPAHGDTSASAAVVVVGAASAPADASAVPAGSAPVSAPDDSVAGATAAQHAAHELKRKRTPSDPPPAAQKTPKTTNTHLAINYLARAYEDDLPLISTEDSLPSILHILSEYQGVLERHESMACNLGARPLGPILIKRFERLFDGPPKILKNHGKDGNTVTWLDVVEFARTKPEQFVLGQMSEGMRVCQIHTKQCRVQISEEDFMLISSGMPQKLIPPQPIVEDEEKELGTLEILDKNLTSISHLADQVAARTRQLKHRINGRRQAILERRANEPGPVIRGTSPSVLNGSGVPIPAQSPYSDSNGRPAEYSKTGASAATRSELLSKFFTQAEKERRDAERYGSLNGDPRRFSAAGAGASHSHRASTASVHQQSSSSSGQYRDIHPRESHYNGYGGSGAAATPDRGFNAHVSKFKQQPSPHTYGDNISVHAFSVPQSSATAGVIKEVKNENDGPYRAEMVSRMEALKKGDRVLPPCDRCRRLHMDCIKNLTACAGCTKKHAKCSWRDVRESELWGPEKGKVPIPPTAGMDIEPRDREPSVGLRPTDHASVQLLQALGGGSGGEQHQHNGGASLAFDRDPRALALEGLTAAEHHAANGNHDPNLQPYHHNGNNQHSPPPFPQTSGQPLQQQQQPATTTPQSTGFPPSRPTSNSGPPAAQPYPPHGSSVQHYGPYDASLPSREEVERERTLGS</sequence>
<evidence type="ECO:0000256" key="2">
    <source>
        <dbReference type="SAM" id="MobiDB-lite"/>
    </source>
</evidence>
<dbReference type="GO" id="GO:0000981">
    <property type="term" value="F:DNA-binding transcription factor activity, RNA polymerase II-specific"/>
    <property type="evidence" value="ECO:0007669"/>
    <property type="project" value="InterPro"/>
</dbReference>
<feature type="compositionally biased region" description="Low complexity" evidence="2">
    <location>
        <begin position="355"/>
        <end position="382"/>
    </location>
</feature>
<keyword evidence="4" id="KW-1185">Reference proteome</keyword>
<dbReference type="OrthoDB" id="5422841at2759"/>
<protein>
    <recommendedName>
        <fullName evidence="5">Zn(2)-C6 fungal-type domain-containing protein</fullName>
    </recommendedName>
</protein>
<accession>A0A0D2ADL8</accession>
<feature type="compositionally biased region" description="Low complexity" evidence="2">
    <location>
        <begin position="623"/>
        <end position="644"/>
    </location>
</feature>
<dbReference type="VEuPathDB" id="FungiDB:PV09_04222"/>
<feature type="region of interest" description="Disordered" evidence="2">
    <location>
        <begin position="29"/>
        <end position="80"/>
    </location>
</feature>
<evidence type="ECO:0008006" key="5">
    <source>
        <dbReference type="Google" id="ProtNLM"/>
    </source>
</evidence>
<name>A0A0D2ADL8_9PEZI</name>
<organism evidence="3 4">
    <name type="scientific">Verruconis gallopava</name>
    <dbReference type="NCBI Taxonomy" id="253628"/>
    <lineage>
        <taxon>Eukaryota</taxon>
        <taxon>Fungi</taxon>
        <taxon>Dikarya</taxon>
        <taxon>Ascomycota</taxon>
        <taxon>Pezizomycotina</taxon>
        <taxon>Dothideomycetes</taxon>
        <taxon>Pleosporomycetidae</taxon>
        <taxon>Venturiales</taxon>
        <taxon>Sympoventuriaceae</taxon>
        <taxon>Verruconis</taxon>
    </lineage>
</organism>
<proteinExistence type="predicted"/>
<dbReference type="InterPro" id="IPR001138">
    <property type="entry name" value="Zn2Cys6_DnaBD"/>
</dbReference>
<feature type="compositionally biased region" description="Basic and acidic residues" evidence="2">
    <location>
        <begin position="681"/>
        <end position="693"/>
    </location>
</feature>
<gene>
    <name evidence="3" type="ORF">PV09_04222</name>
</gene>
<dbReference type="EMBL" id="KN847539">
    <property type="protein sequence ID" value="KIW05068.1"/>
    <property type="molecule type" value="Genomic_DNA"/>
</dbReference>
<dbReference type="AlphaFoldDB" id="A0A0D2ADL8"/>
<dbReference type="RefSeq" id="XP_016214937.1">
    <property type="nucleotide sequence ID" value="XM_016357533.1"/>
</dbReference>
<dbReference type="GO" id="GO:0008270">
    <property type="term" value="F:zinc ion binding"/>
    <property type="evidence" value="ECO:0007669"/>
    <property type="project" value="InterPro"/>
</dbReference>
<feature type="region of interest" description="Disordered" evidence="2">
    <location>
        <begin position="337"/>
        <end position="407"/>
    </location>
</feature>
<feature type="compositionally biased region" description="Low complexity" evidence="2">
    <location>
        <begin position="29"/>
        <end position="54"/>
    </location>
</feature>
<evidence type="ECO:0000256" key="1">
    <source>
        <dbReference type="ARBA" id="ARBA00023242"/>
    </source>
</evidence>
<evidence type="ECO:0000313" key="4">
    <source>
        <dbReference type="Proteomes" id="UP000053259"/>
    </source>
</evidence>
<dbReference type="HOGENOM" id="CLU_021917_0_1_1"/>
<dbReference type="GeneID" id="27312195"/>
<reference evidence="3 4" key="1">
    <citation type="submission" date="2015-01" db="EMBL/GenBank/DDBJ databases">
        <title>The Genome Sequence of Ochroconis gallopava CBS43764.</title>
        <authorList>
            <consortium name="The Broad Institute Genomics Platform"/>
            <person name="Cuomo C."/>
            <person name="de Hoog S."/>
            <person name="Gorbushina A."/>
            <person name="Stielow B."/>
            <person name="Teixiera M."/>
            <person name="Abouelleil A."/>
            <person name="Chapman S.B."/>
            <person name="Priest M."/>
            <person name="Young S.K."/>
            <person name="Wortman J."/>
            <person name="Nusbaum C."/>
            <person name="Birren B."/>
        </authorList>
    </citation>
    <scope>NUCLEOTIDE SEQUENCE [LARGE SCALE GENOMIC DNA]</scope>
    <source>
        <strain evidence="3 4">CBS 43764</strain>
    </source>
</reference>
<keyword evidence="1" id="KW-0539">Nucleus</keyword>
<evidence type="ECO:0000313" key="3">
    <source>
        <dbReference type="EMBL" id="KIW05068.1"/>
    </source>
</evidence>